<feature type="domain" description="Glycosyl hydrolase 94 catalytic" evidence="4">
    <location>
        <begin position="579"/>
        <end position="770"/>
    </location>
</feature>
<accession>A0A7R7ENH8</accession>
<dbReference type="KEGG" id="ahb:bsdtb5_34950"/>
<evidence type="ECO:0000313" key="6">
    <source>
        <dbReference type="Proteomes" id="UP000595897"/>
    </source>
</evidence>
<dbReference type="InterPro" id="IPR037018">
    <property type="entry name" value="GH65_N"/>
</dbReference>
<evidence type="ECO:0008006" key="7">
    <source>
        <dbReference type="Google" id="ProtNLM"/>
    </source>
</evidence>
<sequence length="865" mass="98981">MKSVVNPYLSGDFKTSQNSFLLQPISSEELHANKVSRNFWCNVKGKGEWSATGVSSSQQAKVFTREEEEVTLRAGVLWHSIHRVSKDMGLSSSILSFVPMDHQVEIMKVDIQNISNEEITFTATAAIPLYCRSADNIRDHRHVTSLLHRIKTTGNSIIVNPTLTFDERGHKKNELLYYVSGSTGEGECPKGFFPCVEKYIGEGGSFERPEAIIREKEPVGEGIFLDGYEAMGGIQFEPCTLKPGEEKSFIIRMGIATKESVIEEVGLAYSTVKDVMNALEQAKEHWEKKQNVYYETGDADFNQFMYWVSVQPILRRIYGCSFLPHHDYGKGGRGWRDLWQDCLALLIMNPNGVRKMLIDNFAGVRMDGTNATIIGEQQGEFIADRNNITRVWMDHGVWPLITTNFYIEQTGDIDILLEENTYFYDKQVVRGEEIDTTFTSDRKPCLIDKENHIYRGSILEHLLVQHLTAYYDVGEHNHMRLRGADWNDALDMADQKGESVAFTAAYAGNLITLAKLIQVLEDQKGMKEIKIVKELGSLLQEETQIYDDVTKKKECLHNYCYTCKQEVSGDFIILSSEALARDLTKKAEWIKEHIKKNEWITVGNHSWFNGYYDNHGRRVEGEFEKGNRMMLTSQVFTIMSDTATKEQVEAIIKAADEYLYEEKVGGYRLNTNFYEVKDDLGRMFGFAYGHKENGAVFSHMAVMYANALYKRGYAKEGYKVIHALYQQVNNFEVSRIYPGIPEYFNEEGRGMYHYLTGAASWLMLTVITEMFGVKGSKGNLVFEPKLLKQQFNSKNNASLTMNFANRNLRVTYQNVNEKEYGDYQIMRVLLNGEDIMVTSHKGRIDRKVIEGLEADRYHEIVVLLE</sequence>
<dbReference type="GO" id="GO:0016757">
    <property type="term" value="F:glycosyltransferase activity"/>
    <property type="evidence" value="ECO:0007669"/>
    <property type="project" value="UniProtKB-KW"/>
</dbReference>
<keyword evidence="6" id="KW-1185">Reference proteome</keyword>
<dbReference type="SUPFAM" id="SSF74650">
    <property type="entry name" value="Galactose mutarotase-like"/>
    <property type="match status" value="1"/>
</dbReference>
<dbReference type="InterPro" id="IPR052047">
    <property type="entry name" value="GH94_Enzymes"/>
</dbReference>
<evidence type="ECO:0000259" key="3">
    <source>
        <dbReference type="Pfam" id="PF06165"/>
    </source>
</evidence>
<dbReference type="RefSeq" id="WP_330611734.1">
    <property type="nucleotide sequence ID" value="NZ_AP024169.1"/>
</dbReference>
<evidence type="ECO:0000313" key="5">
    <source>
        <dbReference type="EMBL" id="BCN32200.1"/>
    </source>
</evidence>
<keyword evidence="2" id="KW-0808">Transferase</keyword>
<dbReference type="GO" id="GO:0005975">
    <property type="term" value="P:carbohydrate metabolic process"/>
    <property type="evidence" value="ECO:0007669"/>
    <property type="project" value="InterPro"/>
</dbReference>
<dbReference type="Gene3D" id="1.50.10.10">
    <property type="match status" value="1"/>
</dbReference>
<feature type="domain" description="Glycosyl hydrolase 94 catalytic" evidence="4">
    <location>
        <begin position="293"/>
        <end position="512"/>
    </location>
</feature>
<dbReference type="InterPro" id="IPR011013">
    <property type="entry name" value="Gal_mutarotase_sf_dom"/>
</dbReference>
<dbReference type="EMBL" id="AP024169">
    <property type="protein sequence ID" value="BCN32200.1"/>
    <property type="molecule type" value="Genomic_DNA"/>
</dbReference>
<dbReference type="Gene3D" id="2.70.98.40">
    <property type="entry name" value="Glycoside hydrolase, family 65, N-terminal domain"/>
    <property type="match status" value="1"/>
</dbReference>
<evidence type="ECO:0000259" key="4">
    <source>
        <dbReference type="Pfam" id="PF17167"/>
    </source>
</evidence>
<feature type="domain" description="Glycosyl hydrolase 94 supersandwich" evidence="3">
    <location>
        <begin position="85"/>
        <end position="266"/>
    </location>
</feature>
<protein>
    <recommendedName>
        <fullName evidence="7">Cellobiose phosphorylase</fullName>
    </recommendedName>
</protein>
<proteinExistence type="predicted"/>
<dbReference type="SUPFAM" id="SSF48208">
    <property type="entry name" value="Six-hairpin glycosidases"/>
    <property type="match status" value="1"/>
</dbReference>
<dbReference type="Pfam" id="PF06165">
    <property type="entry name" value="GH94_b-supersand"/>
    <property type="match status" value="1"/>
</dbReference>
<dbReference type="InterPro" id="IPR033432">
    <property type="entry name" value="GH94_catalytic"/>
</dbReference>
<gene>
    <name evidence="5" type="ORF">bsdtb5_34950</name>
</gene>
<evidence type="ECO:0000256" key="1">
    <source>
        <dbReference type="ARBA" id="ARBA00022676"/>
    </source>
</evidence>
<dbReference type="InterPro" id="IPR012341">
    <property type="entry name" value="6hp_glycosidase-like_sf"/>
</dbReference>
<dbReference type="InterPro" id="IPR008928">
    <property type="entry name" value="6-hairpin_glycosidase_sf"/>
</dbReference>
<organism evidence="5 6">
    <name type="scientific">Anaeromicropila herbilytica</name>
    <dbReference type="NCBI Taxonomy" id="2785025"/>
    <lineage>
        <taxon>Bacteria</taxon>
        <taxon>Bacillati</taxon>
        <taxon>Bacillota</taxon>
        <taxon>Clostridia</taxon>
        <taxon>Lachnospirales</taxon>
        <taxon>Lachnospiraceae</taxon>
        <taxon>Anaeromicropila</taxon>
    </lineage>
</organism>
<dbReference type="PANTHER" id="PTHR37469">
    <property type="entry name" value="CELLOBIONIC ACID PHOSPHORYLASE-RELATED"/>
    <property type="match status" value="1"/>
</dbReference>
<dbReference type="Proteomes" id="UP000595897">
    <property type="component" value="Chromosome"/>
</dbReference>
<reference evidence="5 6" key="1">
    <citation type="submission" date="2020-11" db="EMBL/GenBank/DDBJ databases">
        <title>Draft genome sequencing of a Lachnospiraceae strain isolated from anoxic soil subjected to BSD treatment.</title>
        <authorList>
            <person name="Uek A."/>
            <person name="Tonouchi A."/>
        </authorList>
    </citation>
    <scope>NUCLEOTIDE SEQUENCE [LARGE SCALE GENOMIC DNA]</scope>
    <source>
        <strain evidence="5 6">TB5</strain>
    </source>
</reference>
<dbReference type="AlphaFoldDB" id="A0A7R7ENH8"/>
<evidence type="ECO:0000256" key="2">
    <source>
        <dbReference type="ARBA" id="ARBA00022679"/>
    </source>
</evidence>
<dbReference type="CDD" id="cd11749">
    <property type="entry name" value="GH94N_LBP_like"/>
    <property type="match status" value="1"/>
</dbReference>
<keyword evidence="1" id="KW-0328">Glycosyltransferase</keyword>
<dbReference type="GO" id="GO:0030246">
    <property type="term" value="F:carbohydrate binding"/>
    <property type="evidence" value="ECO:0007669"/>
    <property type="project" value="InterPro"/>
</dbReference>
<dbReference type="PANTHER" id="PTHR37469:SF2">
    <property type="entry name" value="CELLOBIONIC ACID PHOSPHORYLASE"/>
    <property type="match status" value="1"/>
</dbReference>
<dbReference type="Pfam" id="PF17167">
    <property type="entry name" value="Glyco_hydro_94"/>
    <property type="match status" value="2"/>
</dbReference>
<name>A0A7R7ENH8_9FIRM</name>
<dbReference type="InterPro" id="IPR010383">
    <property type="entry name" value="Glyco_hydrolase_94_b-supersand"/>
</dbReference>